<dbReference type="KEGG" id="pwo:UX70_C0001G0553"/>
<organism evidence="1 2">
    <name type="scientific">Candidatus Wolfebacteria bacterium GW2011_GWB1_47_1</name>
    <dbReference type="NCBI Taxonomy" id="1619007"/>
    <lineage>
        <taxon>Bacteria</taxon>
        <taxon>Candidatus Wolfeibacteriota</taxon>
    </lineage>
</organism>
<name>A0A0G4ARW6_9BACT</name>
<proteinExistence type="predicted"/>
<gene>
    <name evidence="1" type="ORF">UX70_C0001G0553</name>
</gene>
<protein>
    <recommendedName>
        <fullName evidence="3">NAD-dependent epimerase/dehydratase domain-containing protein</fullName>
    </recommendedName>
</protein>
<accession>A0A0G4ARW6</accession>
<dbReference type="EMBL" id="CP011209">
    <property type="protein sequence ID" value="AKM78269.1"/>
    <property type="molecule type" value="Genomic_DNA"/>
</dbReference>
<dbReference type="Proteomes" id="UP000035656">
    <property type="component" value="Chromosome"/>
</dbReference>
<sequence length="277" mass="31964">MDSFKNIVIISGISGTIGNALFQEFVFDKDTLIFGISRRGIKNLKTLPHYTCIVDVNLEDKKDIANFSKKVFSLNPESISYIHCIGPFKTELDRVTLQRKIEIDDDGDGLDDEIYKNIFILAKNMAVGLISQRQNSPIHLSFVNIGSLVENYDISIFRSWTGVRRLVREEFKRLASDFKDISSIDIVVSSILSVTELIARPYVLGTDNDPRYWLKPQDLAKRVKAIILKRKDGFRQYKIFHKAPGVSHDRFKESEMVKRRLFEHYGLIKSEPRKKFK</sequence>
<evidence type="ECO:0000313" key="1">
    <source>
        <dbReference type="EMBL" id="AKM78269.1"/>
    </source>
</evidence>
<evidence type="ECO:0008006" key="3">
    <source>
        <dbReference type="Google" id="ProtNLM"/>
    </source>
</evidence>
<reference evidence="1 2" key="1">
    <citation type="journal article" date="2015" name="Nature">
        <title>rRNA introns, odd ribosomes, and small enigmatic genomes across a large radiation of phyla.</title>
        <authorList>
            <person name="Brown C.T."/>
            <person name="Hug L.A."/>
            <person name="Thomas B.C."/>
            <person name="Sharon I."/>
            <person name="Castelle C.J."/>
            <person name="Singh A."/>
            <person name="Wilkins M.J."/>
            <person name="Williams K.H."/>
            <person name="Banfield J.F."/>
        </authorList>
    </citation>
    <scope>NUCLEOTIDE SEQUENCE [LARGE SCALE GENOMIC DNA]</scope>
</reference>
<evidence type="ECO:0000313" key="2">
    <source>
        <dbReference type="Proteomes" id="UP000035656"/>
    </source>
</evidence>
<dbReference type="STRING" id="1619007.UX70_C0001G0553"/>
<dbReference type="AlphaFoldDB" id="A0A0G4ARW6"/>